<accession>A0A9W9G9G2</accession>
<comment type="caution">
    <text evidence="3">The sequence shown here is derived from an EMBL/GenBank/DDBJ whole genome shotgun (WGS) entry which is preliminary data.</text>
</comment>
<organism evidence="3 4">
    <name type="scientific">Penicillium alfredii</name>
    <dbReference type="NCBI Taxonomy" id="1506179"/>
    <lineage>
        <taxon>Eukaryota</taxon>
        <taxon>Fungi</taxon>
        <taxon>Dikarya</taxon>
        <taxon>Ascomycota</taxon>
        <taxon>Pezizomycotina</taxon>
        <taxon>Eurotiomycetes</taxon>
        <taxon>Eurotiomycetidae</taxon>
        <taxon>Eurotiales</taxon>
        <taxon>Aspergillaceae</taxon>
        <taxon>Penicillium</taxon>
    </lineage>
</organism>
<proteinExistence type="predicted"/>
<protein>
    <submittedName>
        <fullName evidence="3">Uncharacterized protein</fullName>
    </submittedName>
</protein>
<name>A0A9W9G9G2_9EURO</name>
<feature type="compositionally biased region" description="Polar residues" evidence="1">
    <location>
        <begin position="24"/>
        <end position="38"/>
    </location>
</feature>
<sequence length="824" mass="89862">MLVSWSIVLVLALTGLGDALPPASSRSSQPKPHTTPATRPTVYSKVPVSSITSKPSTKYASVSQSATSSASSASVGFAASGDWLAVSCDVHNNSYPFAEQWKKADGDEAWNQTMAGWRTYLQDPNVVQKSFDAWLWNALGAGDQPRCFDTDTNGCNPQGCVAKYTPAGNLMMDNLSGINQFIHTVEKSISDAKQTVQGMIGAFVETFTALPSKVNEQIFKTILDALTFGVTIASAVAWNVLIKQAKWFKVDDWRGASKDVFSGSVAFSMTAPKDNMKSIDPYQQTKDLLSAFAEQFMDATSESVADYLKETMWAKNQSAQEQLSSIVTDGLGYDLRSLPATSSDLQGAINQLFFARILGQAWKLSTVAMNPFILRVDRSKYKCGDPVSVPSKKTDQTGFNLGKWMNSETAAKTQWCDPQGNAWFLLNGKYTGGITDGESDYDVIVGDVQQVFGTLAGGDIDTLNGKDWAGITIEAIIKSSWGAFLANGNKNGYQMIESSSLQLSTEFDKVEDGGLPFIAGIETPGFFNLTICFDPYEAVENLIYRKSPICGESPKQDGYMSKAPNSAGYTSGACTIHVTEYQPNHPDLNLLDQYQLAVTVFDDAKQQLAYATKQPVDPAIKILDKTSKLPYDLVISTDRDDHKSVCFWYADQWWCDSDAAHECNFGQYDGGKREGDCKFTCNDPGDKAGPPPVAPPGNVVDANLGTNATGDGITLAKTYSAGKCDVMVRQYQANEMSNDLNPSNDHALELTLWDAKGDLIAYTVKTTAPPKTWVNVQGPLPYIVQCANGDGDGEMSCQYADQSWTTNKNWKNGERYDYWHFACA</sequence>
<dbReference type="Proteomes" id="UP001141434">
    <property type="component" value="Unassembled WGS sequence"/>
</dbReference>
<keyword evidence="4" id="KW-1185">Reference proteome</keyword>
<reference evidence="3" key="1">
    <citation type="submission" date="2022-11" db="EMBL/GenBank/DDBJ databases">
        <authorList>
            <person name="Petersen C."/>
        </authorList>
    </citation>
    <scope>NUCLEOTIDE SEQUENCE</scope>
    <source>
        <strain evidence="3">IBT 34128</strain>
    </source>
</reference>
<evidence type="ECO:0000256" key="1">
    <source>
        <dbReference type="SAM" id="MobiDB-lite"/>
    </source>
</evidence>
<feature type="signal peptide" evidence="2">
    <location>
        <begin position="1"/>
        <end position="19"/>
    </location>
</feature>
<dbReference type="GeneID" id="81389814"/>
<dbReference type="AlphaFoldDB" id="A0A9W9G9G2"/>
<evidence type="ECO:0000313" key="4">
    <source>
        <dbReference type="Proteomes" id="UP001141434"/>
    </source>
</evidence>
<dbReference type="RefSeq" id="XP_056515496.1">
    <property type="nucleotide sequence ID" value="XM_056650646.1"/>
</dbReference>
<gene>
    <name evidence="3" type="ORF">NUU61_000062</name>
</gene>
<feature type="chain" id="PRO_5040980453" evidence="2">
    <location>
        <begin position="20"/>
        <end position="824"/>
    </location>
</feature>
<feature type="region of interest" description="Disordered" evidence="1">
    <location>
        <begin position="21"/>
        <end position="42"/>
    </location>
</feature>
<dbReference type="OrthoDB" id="3257981at2759"/>
<dbReference type="EMBL" id="JAPMSZ010000001">
    <property type="protein sequence ID" value="KAJ5114303.1"/>
    <property type="molecule type" value="Genomic_DNA"/>
</dbReference>
<evidence type="ECO:0000313" key="3">
    <source>
        <dbReference type="EMBL" id="KAJ5114303.1"/>
    </source>
</evidence>
<keyword evidence="2" id="KW-0732">Signal</keyword>
<evidence type="ECO:0000256" key="2">
    <source>
        <dbReference type="SAM" id="SignalP"/>
    </source>
</evidence>
<reference evidence="3" key="2">
    <citation type="journal article" date="2023" name="IMA Fungus">
        <title>Comparative genomic study of the Penicillium genus elucidates a diverse pangenome and 15 lateral gene transfer events.</title>
        <authorList>
            <person name="Petersen C."/>
            <person name="Sorensen T."/>
            <person name="Nielsen M.R."/>
            <person name="Sondergaard T.E."/>
            <person name="Sorensen J.L."/>
            <person name="Fitzpatrick D.A."/>
            <person name="Frisvad J.C."/>
            <person name="Nielsen K.L."/>
        </authorList>
    </citation>
    <scope>NUCLEOTIDE SEQUENCE</scope>
    <source>
        <strain evidence="3">IBT 34128</strain>
    </source>
</reference>